<dbReference type="Pfam" id="PF00544">
    <property type="entry name" value="Pectate_lyase_4"/>
    <property type="match status" value="1"/>
</dbReference>
<evidence type="ECO:0000256" key="3">
    <source>
        <dbReference type="ARBA" id="ARBA00010980"/>
    </source>
</evidence>
<protein>
    <recommendedName>
        <fullName evidence="4 9">Pectate lyase</fullName>
        <ecNumber evidence="4 9">4.2.2.2</ecNumber>
    </recommendedName>
</protein>
<evidence type="ECO:0000259" key="10">
    <source>
        <dbReference type="SMART" id="SM00656"/>
    </source>
</evidence>
<comment type="caution">
    <text evidence="11">The sequence shown here is derived from an EMBL/GenBank/DDBJ whole genome shotgun (WGS) entry which is preliminary data.</text>
</comment>
<comment type="pathway">
    <text evidence="2 9">Glycan metabolism; pectin degradation; 2-dehydro-3-deoxy-D-gluconate from pectin: step 2/5.</text>
</comment>
<dbReference type="PANTHER" id="PTHR31683:SF163">
    <property type="entry name" value="PECTATE LYASE"/>
    <property type="match status" value="1"/>
</dbReference>
<dbReference type="OrthoDB" id="1637350at2759"/>
<comment type="catalytic activity">
    <reaction evidence="1 9">
        <text>Eliminative cleavage of (1-&gt;4)-alpha-D-galacturonan to give oligosaccharides with 4-deoxy-alpha-D-galact-4-enuronosyl groups at their non-reducing ends.</text>
        <dbReference type="EC" id="4.2.2.2"/>
    </reaction>
</comment>
<dbReference type="InterPro" id="IPR045032">
    <property type="entry name" value="PEL"/>
</dbReference>
<dbReference type="Gene3D" id="2.160.20.10">
    <property type="entry name" value="Single-stranded right-handed beta-helix, Pectin lyase-like"/>
    <property type="match status" value="1"/>
</dbReference>
<dbReference type="GO" id="GO:0030570">
    <property type="term" value="F:pectate lyase activity"/>
    <property type="evidence" value="ECO:0007669"/>
    <property type="project" value="UniProtKB-EC"/>
</dbReference>
<proteinExistence type="inferred from homology"/>
<gene>
    <name evidence="11" type="ORF">MERR_LOCUS44787</name>
</gene>
<evidence type="ECO:0000313" key="11">
    <source>
        <dbReference type="EMBL" id="CAA7057551.1"/>
    </source>
</evidence>
<evidence type="ECO:0000256" key="6">
    <source>
        <dbReference type="ARBA" id="ARBA00022729"/>
    </source>
</evidence>
<dbReference type="GO" id="GO:0045490">
    <property type="term" value="P:pectin catabolic process"/>
    <property type="evidence" value="ECO:0007669"/>
    <property type="project" value="UniProtKB-UniPathway"/>
</dbReference>
<organism evidence="11 12">
    <name type="scientific">Microthlaspi erraticum</name>
    <dbReference type="NCBI Taxonomy" id="1685480"/>
    <lineage>
        <taxon>Eukaryota</taxon>
        <taxon>Viridiplantae</taxon>
        <taxon>Streptophyta</taxon>
        <taxon>Embryophyta</taxon>
        <taxon>Tracheophyta</taxon>
        <taxon>Spermatophyta</taxon>
        <taxon>Magnoliopsida</taxon>
        <taxon>eudicotyledons</taxon>
        <taxon>Gunneridae</taxon>
        <taxon>Pentapetalae</taxon>
        <taxon>rosids</taxon>
        <taxon>malvids</taxon>
        <taxon>Brassicales</taxon>
        <taxon>Brassicaceae</taxon>
        <taxon>Coluteocarpeae</taxon>
        <taxon>Microthlaspi</taxon>
    </lineage>
</organism>
<feature type="domain" description="Pectate lyase" evidence="10">
    <location>
        <begin position="99"/>
        <end position="232"/>
    </location>
</feature>
<feature type="chain" id="PRO_5025712298" description="Pectate lyase" evidence="9">
    <location>
        <begin position="18"/>
        <end position="232"/>
    </location>
</feature>
<dbReference type="InterPro" id="IPR002022">
    <property type="entry name" value="Pec_lyase"/>
</dbReference>
<evidence type="ECO:0000256" key="8">
    <source>
        <dbReference type="ARBA" id="ARBA00023239"/>
    </source>
</evidence>
<dbReference type="InterPro" id="IPR018082">
    <property type="entry name" value="AmbAllergen"/>
</dbReference>
<evidence type="ECO:0000256" key="2">
    <source>
        <dbReference type="ARBA" id="ARBA00005220"/>
    </source>
</evidence>
<dbReference type="UniPathway" id="UPA00545">
    <property type="reaction ID" value="UER00824"/>
</dbReference>
<dbReference type="AlphaFoldDB" id="A0A6D2KSR5"/>
<sequence length="232" mass="25774">MASLLLTVSFLFATLSSKYLVGLSLNPVDSCWRGNPNWASSRHALANCAVGFGKAAIGGKHGPIYVVTNPSDDPRHPKPESLRYGAIQSKPLWITFARDMVIVLKYELLVSSYKTIDGRGAKVEITNGPCITLKRVSHVIIHGISFHGCRTGLVRRGSWDGDAIRVFQSTHVWIDHCSFARCQDGLVDVIHSSTAVTITNSHFTHHEKVSTYMYIFVIRFLMIESMILSFHS</sequence>
<name>A0A6D2KSR5_9BRAS</name>
<evidence type="ECO:0000256" key="4">
    <source>
        <dbReference type="ARBA" id="ARBA00012272"/>
    </source>
</evidence>
<dbReference type="Proteomes" id="UP000467841">
    <property type="component" value="Unassembled WGS sequence"/>
</dbReference>
<keyword evidence="12" id="KW-1185">Reference proteome</keyword>
<comment type="similarity">
    <text evidence="3 9">Belongs to the polysaccharide lyase 1 family.</text>
</comment>
<feature type="signal peptide" evidence="9">
    <location>
        <begin position="1"/>
        <end position="17"/>
    </location>
</feature>
<evidence type="ECO:0000256" key="7">
    <source>
        <dbReference type="ARBA" id="ARBA00022837"/>
    </source>
</evidence>
<keyword evidence="7 9" id="KW-0106">Calcium</keyword>
<evidence type="ECO:0000256" key="5">
    <source>
        <dbReference type="ARBA" id="ARBA00022723"/>
    </source>
</evidence>
<evidence type="ECO:0000256" key="1">
    <source>
        <dbReference type="ARBA" id="ARBA00000695"/>
    </source>
</evidence>
<dbReference type="PANTHER" id="PTHR31683">
    <property type="entry name" value="PECTATE LYASE 18-RELATED"/>
    <property type="match status" value="1"/>
</dbReference>
<dbReference type="GO" id="GO:0046872">
    <property type="term" value="F:metal ion binding"/>
    <property type="evidence" value="ECO:0007669"/>
    <property type="project" value="UniProtKB-KW"/>
</dbReference>
<keyword evidence="6 9" id="KW-0732">Signal</keyword>
<dbReference type="SMART" id="SM00656">
    <property type="entry name" value="Amb_all"/>
    <property type="match status" value="1"/>
</dbReference>
<keyword evidence="5 9" id="KW-0479">Metal-binding</keyword>
<dbReference type="InterPro" id="IPR012334">
    <property type="entry name" value="Pectin_lyas_fold"/>
</dbReference>
<comment type="cofactor">
    <cofactor evidence="9">
        <name>Ca(2+)</name>
        <dbReference type="ChEBI" id="CHEBI:29108"/>
    </cofactor>
    <text evidence="9">Binds 1 Ca(2+) ion. Required for its activity.</text>
</comment>
<evidence type="ECO:0000256" key="9">
    <source>
        <dbReference type="RuleBase" id="RU361123"/>
    </source>
</evidence>
<dbReference type="PRINTS" id="PR00807">
    <property type="entry name" value="AMBALLERGEN"/>
</dbReference>
<keyword evidence="8 9" id="KW-0456">Lyase</keyword>
<dbReference type="SUPFAM" id="SSF51126">
    <property type="entry name" value="Pectin lyase-like"/>
    <property type="match status" value="1"/>
</dbReference>
<accession>A0A6D2KSR5</accession>
<dbReference type="EMBL" id="CACVBM020001695">
    <property type="protein sequence ID" value="CAA7057551.1"/>
    <property type="molecule type" value="Genomic_DNA"/>
</dbReference>
<reference evidence="11" key="1">
    <citation type="submission" date="2020-01" db="EMBL/GenBank/DDBJ databases">
        <authorList>
            <person name="Mishra B."/>
        </authorList>
    </citation>
    <scope>NUCLEOTIDE SEQUENCE [LARGE SCALE GENOMIC DNA]</scope>
</reference>
<dbReference type="EC" id="4.2.2.2" evidence="4 9"/>
<evidence type="ECO:0000313" key="12">
    <source>
        <dbReference type="Proteomes" id="UP000467841"/>
    </source>
</evidence>
<dbReference type="InterPro" id="IPR011050">
    <property type="entry name" value="Pectin_lyase_fold/virulence"/>
</dbReference>